<proteinExistence type="predicted"/>
<evidence type="ECO:0000313" key="3">
    <source>
        <dbReference type="Proteomes" id="UP001633002"/>
    </source>
</evidence>
<reference evidence="2 3" key="1">
    <citation type="submission" date="2024-09" db="EMBL/GenBank/DDBJ databases">
        <title>Chromosome-scale assembly of Riccia sorocarpa.</title>
        <authorList>
            <person name="Paukszto L."/>
        </authorList>
    </citation>
    <scope>NUCLEOTIDE SEQUENCE [LARGE SCALE GENOMIC DNA]</scope>
    <source>
        <strain evidence="2">LP-2024</strain>
        <tissue evidence="2">Aerial parts of the thallus</tissue>
    </source>
</reference>
<accession>A0ABD3H4R2</accession>
<evidence type="ECO:0000256" key="1">
    <source>
        <dbReference type="SAM" id="MobiDB-lite"/>
    </source>
</evidence>
<organism evidence="2 3">
    <name type="scientific">Riccia sorocarpa</name>
    <dbReference type="NCBI Taxonomy" id="122646"/>
    <lineage>
        <taxon>Eukaryota</taxon>
        <taxon>Viridiplantae</taxon>
        <taxon>Streptophyta</taxon>
        <taxon>Embryophyta</taxon>
        <taxon>Marchantiophyta</taxon>
        <taxon>Marchantiopsida</taxon>
        <taxon>Marchantiidae</taxon>
        <taxon>Marchantiales</taxon>
        <taxon>Ricciaceae</taxon>
        <taxon>Riccia</taxon>
    </lineage>
</organism>
<feature type="compositionally biased region" description="Basic and acidic residues" evidence="1">
    <location>
        <begin position="1"/>
        <end position="23"/>
    </location>
</feature>
<feature type="compositionally biased region" description="Basic residues" evidence="1">
    <location>
        <begin position="41"/>
        <end position="50"/>
    </location>
</feature>
<feature type="compositionally biased region" description="Basic and acidic residues" evidence="1">
    <location>
        <begin position="324"/>
        <end position="347"/>
    </location>
</feature>
<feature type="region of interest" description="Disordered" evidence="1">
    <location>
        <begin position="322"/>
        <end position="347"/>
    </location>
</feature>
<name>A0ABD3H4R2_9MARC</name>
<dbReference type="AlphaFoldDB" id="A0ABD3H4R2"/>
<comment type="caution">
    <text evidence="2">The sequence shown here is derived from an EMBL/GenBank/DDBJ whole genome shotgun (WGS) entry which is preliminary data.</text>
</comment>
<dbReference type="EMBL" id="JBJQOH010000006">
    <property type="protein sequence ID" value="KAL3685061.1"/>
    <property type="molecule type" value="Genomic_DNA"/>
</dbReference>
<protein>
    <submittedName>
        <fullName evidence="2">Uncharacterized protein</fullName>
    </submittedName>
</protein>
<keyword evidence="3" id="KW-1185">Reference proteome</keyword>
<evidence type="ECO:0000313" key="2">
    <source>
        <dbReference type="EMBL" id="KAL3685061.1"/>
    </source>
</evidence>
<sequence>MGGDLHLEDSKPKPKADTFHEAIADFMRPPNQKSKPALPSFRRRGRRKEPIKKPEFKFNDDTFKDDLKDDRPCRFDGSLAGTINFKSPTIFCEVKLTEMLSKSTKPRGQPVTPGKYEYAPDAYRTSVCCQVPYFELVSGVESKNAAMVEEQERWKTMLADREADIANIEANMMVVKLEEQIEHSRADVFRARSNEEALDHEKSEYENLMAKHLLLISELQHCQTNLEVARREAAEGVPKKEVGALRAKIKDLEQKLVKADILTQQMGTMTPRPHWALLRGGHHYTMSTAEQAAEICKLNDLLLENVTTLRLECATAQLALAEAKQAKRTEKSPPETKGERPSSPKNT</sequence>
<feature type="region of interest" description="Disordered" evidence="1">
    <location>
        <begin position="1"/>
        <end position="55"/>
    </location>
</feature>
<dbReference type="Proteomes" id="UP001633002">
    <property type="component" value="Unassembled WGS sequence"/>
</dbReference>
<gene>
    <name evidence="2" type="ORF">R1sor_003083</name>
</gene>